<gene>
    <name evidence="3" type="ORF">FGLOB1_8259</name>
</gene>
<dbReference type="InterPro" id="IPR003615">
    <property type="entry name" value="HNH_nuc"/>
</dbReference>
<keyword evidence="4" id="KW-1185">Reference proteome</keyword>
<sequence length="445" mass="49363">MSASNSQVRKESLQKDLDRVTPLLSEDRCHSRYKEAFGDNFTQPFSKVQSLLPADEFERRGLYGISIELKIWRAYPHYKLDQRHRAVILSVPMSSLSPGGNLSAETNDANALIKALTDTYGMLCRIMQVSIPGDVPQTVTKQQLQAADDAEKARDGNEKDLCLARDMKRCVVTGAADPEVCHIVPWSLNKSLRNIMSTRQFSTGISSMLGARYGAYYEGILAPSTQTSMQAEDPRGQSDKSWNMICLNPQLHAWWGKAYFAFKPSITKKSGEKAIVDLHFHWMPKIITNATSDYTSIANQLKESMKSDPTLSIKPHTCHGSPIVQAFLQSGERLATGHVFSIEMNIAEALHFYNMMNLQWISIQIIALAGGAGCPDLSSSDDDDSMPFDFDVRNSDSEDESVANDLEPGNESMLTYHDPDLADLSVLTNDTAGELTNMMDTLSLS</sequence>
<dbReference type="Pfam" id="PF13391">
    <property type="entry name" value="HNH_2"/>
    <property type="match status" value="1"/>
</dbReference>
<feature type="domain" description="HNH nuclease" evidence="2">
    <location>
        <begin position="170"/>
        <end position="263"/>
    </location>
</feature>
<protein>
    <recommendedName>
        <fullName evidence="2">HNH nuclease domain-containing protein</fullName>
    </recommendedName>
</protein>
<accession>A0A8H5Y307</accession>
<evidence type="ECO:0000313" key="3">
    <source>
        <dbReference type="EMBL" id="KAF5704975.1"/>
    </source>
</evidence>
<proteinExistence type="predicted"/>
<feature type="region of interest" description="Disordered" evidence="1">
    <location>
        <begin position="376"/>
        <end position="411"/>
    </location>
</feature>
<evidence type="ECO:0000259" key="2">
    <source>
        <dbReference type="Pfam" id="PF13391"/>
    </source>
</evidence>
<name>A0A8H5Y307_9HYPO</name>
<organism evidence="3 4">
    <name type="scientific">Fusarium globosum</name>
    <dbReference type="NCBI Taxonomy" id="78864"/>
    <lineage>
        <taxon>Eukaryota</taxon>
        <taxon>Fungi</taxon>
        <taxon>Dikarya</taxon>
        <taxon>Ascomycota</taxon>
        <taxon>Pezizomycotina</taxon>
        <taxon>Sordariomycetes</taxon>
        <taxon>Hypocreomycetidae</taxon>
        <taxon>Hypocreales</taxon>
        <taxon>Nectriaceae</taxon>
        <taxon>Fusarium</taxon>
        <taxon>Fusarium fujikuroi species complex</taxon>
    </lineage>
</organism>
<comment type="caution">
    <text evidence="3">The sequence shown here is derived from an EMBL/GenBank/DDBJ whole genome shotgun (WGS) entry which is preliminary data.</text>
</comment>
<reference evidence="3 4" key="1">
    <citation type="submission" date="2020-05" db="EMBL/GenBank/DDBJ databases">
        <title>Identification and distribution of gene clusters putatively required for synthesis of sphingolipid metabolism inhibitors in phylogenetically diverse species of the filamentous fungus Fusarium.</title>
        <authorList>
            <person name="Kim H.-S."/>
            <person name="Busman M."/>
            <person name="Brown D.W."/>
            <person name="Divon H."/>
            <person name="Uhlig S."/>
            <person name="Proctor R.H."/>
        </authorList>
    </citation>
    <scope>NUCLEOTIDE SEQUENCE [LARGE SCALE GENOMIC DNA]</scope>
    <source>
        <strain evidence="3 4">NRRL 26131</strain>
    </source>
</reference>
<evidence type="ECO:0000313" key="4">
    <source>
        <dbReference type="Proteomes" id="UP000532311"/>
    </source>
</evidence>
<dbReference type="EMBL" id="JAAQPF010000357">
    <property type="protein sequence ID" value="KAF5704975.1"/>
    <property type="molecule type" value="Genomic_DNA"/>
</dbReference>
<dbReference type="Proteomes" id="UP000532311">
    <property type="component" value="Unassembled WGS sequence"/>
</dbReference>
<evidence type="ECO:0000256" key="1">
    <source>
        <dbReference type="SAM" id="MobiDB-lite"/>
    </source>
</evidence>
<dbReference type="AlphaFoldDB" id="A0A8H5Y307"/>